<proteinExistence type="predicted"/>
<name>A0A7L9J5G1_9MICO</name>
<evidence type="ECO:0000313" key="2">
    <source>
        <dbReference type="Proteomes" id="UP000593998"/>
    </source>
</evidence>
<reference evidence="1 2" key="1">
    <citation type="submission" date="2020-10" db="EMBL/GenBank/DDBJ databases">
        <title>Janibacter indicus TT2 genome sequence.</title>
        <authorList>
            <person name="Lee K."/>
            <person name="Ganzorig M."/>
        </authorList>
    </citation>
    <scope>NUCLEOTIDE SEQUENCE [LARGE SCALE GENOMIC DNA]</scope>
    <source>
        <strain evidence="1 2">TT2</strain>
    </source>
</reference>
<dbReference type="EMBL" id="CP062789">
    <property type="protein sequence ID" value="QOK23980.1"/>
    <property type="molecule type" value="Genomic_DNA"/>
</dbReference>
<sequence>MTETMLVESPITEVQVEAFVQHQHQRSWVRGWADPPVRIRGLEHLVVLLTTLSPDNDHGGVTDDRTGAWAQVKRLGDRWWVEGWNPTDDWPSVFVPESWLDRTGRRRMDDHACWSHPVAAELIWAFLDGRSITGAIRLPAPGR</sequence>
<protein>
    <submittedName>
        <fullName evidence="1">Uncharacterized protein</fullName>
    </submittedName>
</protein>
<dbReference type="RefSeq" id="WP_192911860.1">
    <property type="nucleotide sequence ID" value="NZ_CP062789.1"/>
</dbReference>
<organism evidence="1 2">
    <name type="scientific">Janibacter indicus</name>
    <dbReference type="NCBI Taxonomy" id="857417"/>
    <lineage>
        <taxon>Bacteria</taxon>
        <taxon>Bacillati</taxon>
        <taxon>Actinomycetota</taxon>
        <taxon>Actinomycetes</taxon>
        <taxon>Micrococcales</taxon>
        <taxon>Intrasporangiaceae</taxon>
        <taxon>Janibacter</taxon>
    </lineage>
</organism>
<accession>A0A7L9J5G1</accession>
<evidence type="ECO:0000313" key="1">
    <source>
        <dbReference type="EMBL" id="QOK23980.1"/>
    </source>
</evidence>
<dbReference type="Proteomes" id="UP000593998">
    <property type="component" value="Chromosome"/>
</dbReference>
<gene>
    <name evidence="1" type="ORF">IGS73_06285</name>
</gene>
<dbReference type="AlphaFoldDB" id="A0A7L9J5G1"/>